<dbReference type="InterPro" id="IPR038765">
    <property type="entry name" value="Papain-like_cys_pep_sf"/>
</dbReference>
<dbReference type="Pfam" id="PF02338">
    <property type="entry name" value="OTU"/>
    <property type="match status" value="1"/>
</dbReference>
<comment type="similarity">
    <text evidence="2">Belongs to the DIPK family.</text>
</comment>
<comment type="caution">
    <text evidence="13">The sequence shown here is derived from an EMBL/GenBank/DDBJ whole genome shotgun (WGS) entry which is preliminary data.</text>
</comment>
<dbReference type="PANTHER" id="PTHR21093:SF2">
    <property type="entry name" value="DIVERGENT PROTEIN KINASE DOMAIN 1C"/>
    <property type="match status" value="1"/>
</dbReference>
<evidence type="ECO:0000256" key="10">
    <source>
        <dbReference type="SAM" id="MobiDB-lite"/>
    </source>
</evidence>
<keyword evidence="7 11" id="KW-0472">Membrane</keyword>
<keyword evidence="4" id="KW-0256">Endoplasmic reticulum</keyword>
<evidence type="ECO:0000256" key="4">
    <source>
        <dbReference type="ARBA" id="ARBA00022824"/>
    </source>
</evidence>
<sequence length="717" mass="82673">MSFFVRLPYNLSMAENNSDNNIEDEGIRHRRERRELQAAIQQLKKSVNKNDKTRKKKIDSDIKALEEAFEKRWENFDENSTPEKSSVAPSSTQSDEKPTETDEKQNVSRKARRLANKEKRQAELNENQEIVDYDNQPESIRRRNESSSINEQLLQRGLELQSIVSDGNCLFASIVDQASDLNVRQLRELIAEYLRKHRSDYEPFIDTDYDAYCEKLAKENVWGGQIELQVCAKILQRSIEIIQGTGGEPIKIDCPSSISESPIVITYHRYLYANGEHYNSTIKMKIIIHWGRVLGLFIAILVGCIAIICFKLFNKSDPFHAQDVGQCNMYEAQRIIDNLCELYSLGQVSGSHCSSLCNINATLTLAQCLSLSQSKIVLLMSTNSSSYVVLKSTRRSFDYDSRDLLFQETIVSIPSALLRFYDIINSTLERHMGIQVENLKNEDLIRRLFRHDYIENPSILLEKFEEVKVNYNDYYEHNLALSLTTELNTLFSLITQHEFLLSHYYRSKLELMPKIIGWCGHVYLTEHLTPLNHPMIEEQLYSDAWIPKAWLTNRLLQLVDSFDNELHAPLQLCDLQLSNFGISESGSVKLLDVDMAYFDRLIPLDPTIKCRRHSDCSFFDCSGYCDKRKRRCHVNRRINNNLQVLCAKVLTKLLKPDTIPSRLHDVLLSYVKQCTSPPGRYKGSSELKVGASPRLLRVMQVMLIGELRSANITSYLF</sequence>
<evidence type="ECO:0000256" key="9">
    <source>
        <dbReference type="SAM" id="Coils"/>
    </source>
</evidence>
<feature type="compositionally biased region" description="Polar residues" evidence="10">
    <location>
        <begin position="78"/>
        <end position="93"/>
    </location>
</feature>
<accession>A0A815YVW2</accession>
<dbReference type="InterPro" id="IPR022049">
    <property type="entry name" value="FAM69_kinase_dom"/>
</dbReference>
<reference evidence="13" key="1">
    <citation type="submission" date="2021-02" db="EMBL/GenBank/DDBJ databases">
        <authorList>
            <person name="Nowell W R."/>
        </authorList>
    </citation>
    <scope>NUCLEOTIDE SEQUENCE</scope>
</reference>
<keyword evidence="5" id="KW-0735">Signal-anchor</keyword>
<dbReference type="AlphaFoldDB" id="A0A815YVW2"/>
<feature type="compositionally biased region" description="Basic and acidic residues" evidence="10">
    <location>
        <begin position="94"/>
        <end position="106"/>
    </location>
</feature>
<feature type="domain" description="OTU" evidence="12">
    <location>
        <begin position="158"/>
        <end position="284"/>
    </location>
</feature>
<dbReference type="Pfam" id="PF14875">
    <property type="entry name" value="PIP49_N"/>
    <property type="match status" value="1"/>
</dbReference>
<evidence type="ECO:0000256" key="1">
    <source>
        <dbReference type="ARBA" id="ARBA00004648"/>
    </source>
</evidence>
<keyword evidence="3 11" id="KW-0812">Transmembrane</keyword>
<dbReference type="Gene3D" id="3.90.70.80">
    <property type="match status" value="1"/>
</dbReference>
<evidence type="ECO:0000256" key="6">
    <source>
        <dbReference type="ARBA" id="ARBA00022989"/>
    </source>
</evidence>
<dbReference type="GO" id="GO:0005789">
    <property type="term" value="C:endoplasmic reticulum membrane"/>
    <property type="evidence" value="ECO:0007669"/>
    <property type="project" value="UniProtKB-SubCell"/>
</dbReference>
<dbReference type="PROSITE" id="PS50802">
    <property type="entry name" value="OTU"/>
    <property type="match status" value="1"/>
</dbReference>
<feature type="transmembrane region" description="Helical" evidence="11">
    <location>
        <begin position="293"/>
        <end position="313"/>
    </location>
</feature>
<dbReference type="SUPFAM" id="SSF54001">
    <property type="entry name" value="Cysteine proteinases"/>
    <property type="match status" value="1"/>
</dbReference>
<feature type="region of interest" description="Disordered" evidence="10">
    <location>
        <begin position="73"/>
        <end position="146"/>
    </location>
</feature>
<gene>
    <name evidence="13" type="ORF">CJN711_LOCUS32324</name>
</gene>
<dbReference type="Proteomes" id="UP000663855">
    <property type="component" value="Unassembled WGS sequence"/>
</dbReference>
<evidence type="ECO:0000313" key="14">
    <source>
        <dbReference type="Proteomes" id="UP000663855"/>
    </source>
</evidence>
<organism evidence="13 14">
    <name type="scientific">Rotaria magnacalcarata</name>
    <dbReference type="NCBI Taxonomy" id="392030"/>
    <lineage>
        <taxon>Eukaryota</taxon>
        <taxon>Metazoa</taxon>
        <taxon>Spiralia</taxon>
        <taxon>Gnathifera</taxon>
        <taxon>Rotifera</taxon>
        <taxon>Eurotatoria</taxon>
        <taxon>Bdelloidea</taxon>
        <taxon>Philodinida</taxon>
        <taxon>Philodinidae</taxon>
        <taxon>Rotaria</taxon>
    </lineage>
</organism>
<keyword evidence="9" id="KW-0175">Coiled coil</keyword>
<dbReference type="EMBL" id="CAJNOV010015507">
    <property type="protein sequence ID" value="CAF1574913.1"/>
    <property type="molecule type" value="Genomic_DNA"/>
</dbReference>
<evidence type="ECO:0000256" key="7">
    <source>
        <dbReference type="ARBA" id="ARBA00023136"/>
    </source>
</evidence>
<proteinExistence type="inferred from homology"/>
<keyword evidence="6 11" id="KW-1133">Transmembrane helix</keyword>
<evidence type="ECO:0000259" key="12">
    <source>
        <dbReference type="PROSITE" id="PS50802"/>
    </source>
</evidence>
<dbReference type="Pfam" id="PF12260">
    <property type="entry name" value="PIP49_C"/>
    <property type="match status" value="1"/>
</dbReference>
<evidence type="ECO:0000256" key="3">
    <source>
        <dbReference type="ARBA" id="ARBA00022692"/>
    </source>
</evidence>
<keyword evidence="8" id="KW-1015">Disulfide bond</keyword>
<evidence type="ECO:0000256" key="11">
    <source>
        <dbReference type="SAM" id="Phobius"/>
    </source>
</evidence>
<dbReference type="InterPro" id="IPR029244">
    <property type="entry name" value="FAM69_N"/>
</dbReference>
<protein>
    <recommendedName>
        <fullName evidence="12">OTU domain-containing protein</fullName>
    </recommendedName>
</protein>
<evidence type="ECO:0000313" key="13">
    <source>
        <dbReference type="EMBL" id="CAF1574913.1"/>
    </source>
</evidence>
<evidence type="ECO:0000256" key="5">
    <source>
        <dbReference type="ARBA" id="ARBA00022968"/>
    </source>
</evidence>
<evidence type="ECO:0000256" key="8">
    <source>
        <dbReference type="ARBA" id="ARBA00023157"/>
    </source>
</evidence>
<evidence type="ECO:0000256" key="2">
    <source>
        <dbReference type="ARBA" id="ARBA00006338"/>
    </source>
</evidence>
<comment type="subcellular location">
    <subcellularLocation>
        <location evidence="1">Endoplasmic reticulum membrane</location>
        <topology evidence="1">Single-pass type II membrane protein</topology>
    </subcellularLocation>
</comment>
<name>A0A815YVW2_9BILA</name>
<dbReference type="PANTHER" id="PTHR21093">
    <property type="entry name" value="DIVERGENT PROTEIN KINASE DOMAIN 1C-RELATED"/>
    <property type="match status" value="1"/>
</dbReference>
<dbReference type="InterPro" id="IPR003323">
    <property type="entry name" value="OTU_dom"/>
</dbReference>
<feature type="coiled-coil region" evidence="9">
    <location>
        <begin position="29"/>
        <end position="56"/>
    </location>
</feature>